<sequence>MKAGWRVRRFADGSTLLRKRIGRAFVPLDSGGEVRMVASGVRIGGGLLLGNGVLTAAHHSPVWMVGGTCAWAWAAWRAGDPKAAQPKAEDLPEGASDAQQDDGELIQADPEPAVLWDLIRRAAALTKQRTSAHLQAVLELGQIEGEFDGWDVSDLRELIEVTHGVPIVEKKKLTIGIGDHARDQTRMAVLLEHLPDAAPATAPLATTQQPVEAAA</sequence>
<accession>A0A0D0Q7E4</accession>
<gene>
    <name evidence="1" type="ORF">TR51_06565</name>
</gene>
<dbReference type="EMBL" id="JXZB01000001">
    <property type="protein sequence ID" value="KIQ67043.1"/>
    <property type="molecule type" value="Genomic_DNA"/>
</dbReference>
<comment type="caution">
    <text evidence="1">The sequence shown here is derived from an EMBL/GenBank/DDBJ whole genome shotgun (WGS) entry which is preliminary data.</text>
</comment>
<evidence type="ECO:0000313" key="2">
    <source>
        <dbReference type="Proteomes" id="UP000032066"/>
    </source>
</evidence>
<dbReference type="RefSeq" id="WP_043908793.1">
    <property type="nucleotide sequence ID" value="NZ_JXZB01000001.1"/>
</dbReference>
<reference evidence="1 2" key="1">
    <citation type="submission" date="2015-02" db="EMBL/GenBank/DDBJ databases">
        <title>Draft genome sequence of Kitasatospora griseola MF730-N6, a bafilomycin, terpentecin and satosporin producer.</title>
        <authorList>
            <person name="Arens J.C."/>
            <person name="Haltli B."/>
            <person name="Kerr R.G."/>
        </authorList>
    </citation>
    <scope>NUCLEOTIDE SEQUENCE [LARGE SCALE GENOMIC DNA]</scope>
    <source>
        <strain evidence="1 2">MF730-N6</strain>
    </source>
</reference>
<protein>
    <submittedName>
        <fullName evidence="1">Uncharacterized protein</fullName>
    </submittedName>
</protein>
<dbReference type="PATRIC" id="fig|2064.6.peg.1444"/>
<name>A0A0D0Q7E4_KITGR</name>
<keyword evidence="2" id="KW-1185">Reference proteome</keyword>
<dbReference type="Proteomes" id="UP000032066">
    <property type="component" value="Unassembled WGS sequence"/>
</dbReference>
<dbReference type="AlphaFoldDB" id="A0A0D0Q7E4"/>
<proteinExistence type="predicted"/>
<organism evidence="1 2">
    <name type="scientific">Kitasatospora griseola</name>
    <name type="common">Streptomyces griseolosporeus</name>
    <dbReference type="NCBI Taxonomy" id="2064"/>
    <lineage>
        <taxon>Bacteria</taxon>
        <taxon>Bacillati</taxon>
        <taxon>Actinomycetota</taxon>
        <taxon>Actinomycetes</taxon>
        <taxon>Kitasatosporales</taxon>
        <taxon>Streptomycetaceae</taxon>
        <taxon>Kitasatospora</taxon>
    </lineage>
</organism>
<evidence type="ECO:0000313" key="1">
    <source>
        <dbReference type="EMBL" id="KIQ67043.1"/>
    </source>
</evidence>